<evidence type="ECO:0000256" key="1">
    <source>
        <dbReference type="ARBA" id="ARBA00001974"/>
    </source>
</evidence>
<evidence type="ECO:0000313" key="8">
    <source>
        <dbReference type="EMBL" id="KAG6534525.1"/>
    </source>
</evidence>
<evidence type="ECO:0000313" key="9">
    <source>
        <dbReference type="Proteomes" id="UP000734854"/>
    </source>
</evidence>
<dbReference type="PANTHER" id="PTHR13878">
    <property type="entry name" value="GULONOLACTONE OXIDASE"/>
    <property type="match status" value="1"/>
</dbReference>
<feature type="domain" description="FAD-binding PCMH-type" evidence="7">
    <location>
        <begin position="497"/>
        <end position="676"/>
    </location>
</feature>
<proteinExistence type="inferred from homology"/>
<comment type="cofactor">
    <cofactor evidence="1">
        <name>FAD</name>
        <dbReference type="ChEBI" id="CHEBI:57692"/>
    </cofactor>
</comment>
<dbReference type="Gene3D" id="3.40.462.10">
    <property type="entry name" value="FAD-linked oxidases, C-terminal domain"/>
    <property type="match status" value="2"/>
</dbReference>
<sequence length="953" mass="105441">MAAGTSSWLDNIAPEIASKLHSDGVAVARFATDYGGIISAAPPAAVLRPSSPEDIAALIRCANRADSPFSVAARGNGHSTHGQAFAPGGVAIDMAELRGGGQRIRVSAEESYVDAGGEQLWMDVLEETLRHGMSMRSWVDYLYLTVGGTLSNAGIGGMVFQHGPMVSSVLELDVITGKGEMITCSPELHSDLFNGVLGGLGQLGIITRARISLRPTPAKVRWLRLFYTDFDSLTSDQEFLISLRDTVGFDYVEGQVLLNHQQVDDPNFFSIEEAERINQLTAEFNAMYLLEVAVFFDSTSLVDQSIEGLLQQLSFVPGFAFSKDVSHLEFLNRVYTEEEHRKSSMAVDPSKIRHPWLNLFVPKSRIRDFQTGAEGILQNINPTGVVLLYPMNRNRWNENMTVVVPDEDVFYSVEFLWTSTEQDWKNLEAVHRCVHLIIRGMAFNRLALAVALLAVAASAAVISATWLDQVPREIASKLDSSSNATARFATDYGSVTSAPPPAAVLRPSSVEDIAVLLRFVHGVETRVPVAARGNGHSVHGQAFAPDGVVIDMAALGDSGRRRRINVSTEGMYVDAGGEHLWIEVLEETLKLGLSPPSWTDYLYLTVGGTLSNAGIGGQVFRHGPQISTVYELDVLTGQGELITCSGESNQDLFYGALGGLGQLGIITRARIALRPAPARVRWLRLFYTDLGNFTKDQELLISKPDPIGFDYVEGEVMLNHQSVDNSTFYSNQAVESINRLAAEFDTLYFLEGAMYYDSNTVADQKIEGLLGELNFVPGFNFSNDVTYLEFLDRVHIEIQRVEGNSTSSTRVFHPWLNLFLPKSRVRDFQIGVFQGILHNINPTGLVLLYPMNKNRWNDLMTATVPDEEVFYVVGFLWTAATVEDWRSFGALNDEVLGFCQQHGIEVKQYLPQYTSQGDWERHFGSVKWEKFVQLKRRYDPKALLAPGQHIFAV</sequence>
<dbReference type="Proteomes" id="UP000734854">
    <property type="component" value="Unassembled WGS sequence"/>
</dbReference>
<keyword evidence="9" id="KW-1185">Reference proteome</keyword>
<dbReference type="PROSITE" id="PS51387">
    <property type="entry name" value="FAD_PCMH"/>
    <property type="match status" value="2"/>
</dbReference>
<dbReference type="AlphaFoldDB" id="A0A8J5IFI5"/>
<dbReference type="InterPro" id="IPR050432">
    <property type="entry name" value="FAD-linked_Oxidoreductases_BP"/>
</dbReference>
<dbReference type="Gene3D" id="3.30.43.10">
    <property type="entry name" value="Uridine Diphospho-n-acetylenolpyruvylglucosamine Reductase, domain 2"/>
    <property type="match status" value="2"/>
</dbReference>
<dbReference type="GO" id="GO:0071949">
    <property type="term" value="F:FAD binding"/>
    <property type="evidence" value="ECO:0007669"/>
    <property type="project" value="InterPro"/>
</dbReference>
<dbReference type="GO" id="GO:0009690">
    <property type="term" value="P:cytokinin metabolic process"/>
    <property type="evidence" value="ECO:0007669"/>
    <property type="project" value="InterPro"/>
</dbReference>
<dbReference type="PANTHER" id="PTHR13878:SF127">
    <property type="entry name" value="CYTOKININ DEHYDROGENASE 3"/>
    <property type="match status" value="1"/>
</dbReference>
<dbReference type="EMBL" id="JACMSC010000002">
    <property type="protein sequence ID" value="KAG6534525.1"/>
    <property type="molecule type" value="Genomic_DNA"/>
</dbReference>
<evidence type="ECO:0000256" key="2">
    <source>
        <dbReference type="ARBA" id="ARBA00005466"/>
    </source>
</evidence>
<evidence type="ECO:0000256" key="4">
    <source>
        <dbReference type="ARBA" id="ARBA00022630"/>
    </source>
</evidence>
<organism evidence="8 9">
    <name type="scientific">Zingiber officinale</name>
    <name type="common">Ginger</name>
    <name type="synonym">Amomum zingiber</name>
    <dbReference type="NCBI Taxonomy" id="94328"/>
    <lineage>
        <taxon>Eukaryota</taxon>
        <taxon>Viridiplantae</taxon>
        <taxon>Streptophyta</taxon>
        <taxon>Embryophyta</taxon>
        <taxon>Tracheophyta</taxon>
        <taxon>Spermatophyta</taxon>
        <taxon>Magnoliopsida</taxon>
        <taxon>Liliopsida</taxon>
        <taxon>Zingiberales</taxon>
        <taxon>Zingiberaceae</taxon>
        <taxon>Zingiber</taxon>
    </lineage>
</organism>
<keyword evidence="5" id="KW-0274">FAD</keyword>
<keyword evidence="4" id="KW-0285">Flavoprotein</keyword>
<feature type="domain" description="FAD-binding PCMH-type" evidence="7">
    <location>
        <begin position="39"/>
        <end position="216"/>
    </location>
</feature>
<dbReference type="InterPro" id="IPR016164">
    <property type="entry name" value="FAD-linked_Oxase-like_C"/>
</dbReference>
<dbReference type="InterPro" id="IPR036318">
    <property type="entry name" value="FAD-bd_PCMH-like_sf"/>
</dbReference>
<dbReference type="InterPro" id="IPR006094">
    <property type="entry name" value="Oxid_FAD_bind_N"/>
</dbReference>
<dbReference type="EC" id="1.5.99.12" evidence="3"/>
<evidence type="ECO:0000256" key="5">
    <source>
        <dbReference type="ARBA" id="ARBA00022827"/>
    </source>
</evidence>
<evidence type="ECO:0000259" key="7">
    <source>
        <dbReference type="PROSITE" id="PS51387"/>
    </source>
</evidence>
<comment type="similarity">
    <text evidence="2">Belongs to the oxygen-dependent FAD-linked oxidoreductase family.</text>
</comment>
<reference evidence="8 9" key="1">
    <citation type="submission" date="2020-08" db="EMBL/GenBank/DDBJ databases">
        <title>Plant Genome Project.</title>
        <authorList>
            <person name="Zhang R.-G."/>
        </authorList>
    </citation>
    <scope>NUCLEOTIDE SEQUENCE [LARGE SCALE GENOMIC DNA]</scope>
    <source>
        <tissue evidence="8">Rhizome</tissue>
    </source>
</reference>
<accession>A0A8J5IFI5</accession>
<dbReference type="SUPFAM" id="SSF55103">
    <property type="entry name" value="FAD-linked oxidases, C-terminal domain"/>
    <property type="match status" value="2"/>
</dbReference>
<dbReference type="InterPro" id="IPR016167">
    <property type="entry name" value="FAD-bd_PCMH_sub1"/>
</dbReference>
<name>A0A8J5IFI5_ZINOF</name>
<dbReference type="InterPro" id="IPR016166">
    <property type="entry name" value="FAD-bd_PCMH"/>
</dbReference>
<dbReference type="Pfam" id="PF09265">
    <property type="entry name" value="Cytokin-bind"/>
    <property type="match status" value="2"/>
</dbReference>
<keyword evidence="6" id="KW-0560">Oxidoreductase</keyword>
<dbReference type="Pfam" id="PF01565">
    <property type="entry name" value="FAD_binding_4"/>
    <property type="match status" value="2"/>
</dbReference>
<comment type="caution">
    <text evidence="8">The sequence shown here is derived from an EMBL/GenBank/DDBJ whole genome shotgun (WGS) entry which is preliminary data.</text>
</comment>
<gene>
    <name evidence="8" type="ORF">ZIOFF_008428</name>
</gene>
<evidence type="ECO:0000256" key="3">
    <source>
        <dbReference type="ARBA" id="ARBA00011928"/>
    </source>
</evidence>
<dbReference type="Gene3D" id="3.30.465.10">
    <property type="match status" value="2"/>
</dbReference>
<dbReference type="InterPro" id="IPR016169">
    <property type="entry name" value="FAD-bd_PCMH_sub2"/>
</dbReference>
<protein>
    <recommendedName>
        <fullName evidence="3">cytokinin dehydrogenase</fullName>
        <ecNumber evidence="3">1.5.99.12</ecNumber>
    </recommendedName>
</protein>
<dbReference type="SUPFAM" id="SSF56176">
    <property type="entry name" value="FAD-binding/transporter-associated domain-like"/>
    <property type="match status" value="2"/>
</dbReference>
<dbReference type="InterPro" id="IPR015345">
    <property type="entry name" value="Cytokinin_DH_FAD/cytokin-bd"/>
</dbReference>
<dbReference type="GO" id="GO:0019139">
    <property type="term" value="F:cytokinin dehydrogenase activity"/>
    <property type="evidence" value="ECO:0007669"/>
    <property type="project" value="UniProtKB-EC"/>
</dbReference>
<evidence type="ECO:0000256" key="6">
    <source>
        <dbReference type="ARBA" id="ARBA00023002"/>
    </source>
</evidence>
<dbReference type="InterPro" id="IPR016170">
    <property type="entry name" value="Cytok_DH_C_sf"/>
</dbReference>